<evidence type="ECO:0000313" key="1">
    <source>
        <dbReference type="EMBL" id="OEG71563.1"/>
    </source>
</evidence>
<organism evidence="1 2">
    <name type="scientific">Endomicrobium trichonymphae</name>
    <dbReference type="NCBI Taxonomy" id="1408204"/>
    <lineage>
        <taxon>Bacteria</taxon>
        <taxon>Pseudomonadati</taxon>
        <taxon>Elusimicrobiota</taxon>
        <taxon>Endomicrobiia</taxon>
        <taxon>Endomicrobiales</taxon>
        <taxon>Endomicrobiaceae</taxon>
        <taxon>Candidatus Endomicrobiellum</taxon>
    </lineage>
</organism>
<sequence>MQQQCGKITDDIEKYEKVASDFRKTGNPEFFRMVKKMICDVPSDEMTLYIGWVGSDCKIPTTEVIKPLRKIRDENCHL</sequence>
<comment type="caution">
    <text evidence="1">The sequence shown here is derived from an EMBL/GenBank/DDBJ whole genome shotgun (WGS) entry which is preliminary data.</text>
</comment>
<protein>
    <submittedName>
        <fullName evidence="1">Uncharacterized protein</fullName>
    </submittedName>
</protein>
<dbReference type="EMBL" id="LNVX01000168">
    <property type="protein sequence ID" value="OEG71563.1"/>
    <property type="molecule type" value="Genomic_DNA"/>
</dbReference>
<reference evidence="1 2" key="1">
    <citation type="submission" date="2015-11" db="EMBL/GenBank/DDBJ databases">
        <title>Evidence for parallel genomic evolution in an endosymbiosis of termite gut flagellates.</title>
        <authorList>
            <person name="Zheng H."/>
        </authorList>
    </citation>
    <scope>NUCLEOTIDE SEQUENCE [LARGE SCALE GENOMIC DNA]</scope>
    <source>
        <strain evidence="1 2">CET450</strain>
    </source>
</reference>
<dbReference type="Proteomes" id="UP000095237">
    <property type="component" value="Unassembled WGS sequence"/>
</dbReference>
<keyword evidence="2" id="KW-1185">Reference proteome</keyword>
<proteinExistence type="predicted"/>
<dbReference type="AlphaFoldDB" id="A0A1E5IN67"/>
<gene>
    <name evidence="1" type="ORF">ATZ36_02640</name>
</gene>
<accession>A0A1E5IN67</accession>
<name>A0A1E5IN67_ENDTX</name>
<evidence type="ECO:0000313" key="2">
    <source>
        <dbReference type="Proteomes" id="UP000095237"/>
    </source>
</evidence>